<feature type="transmembrane region" description="Helical" evidence="2">
    <location>
        <begin position="439"/>
        <end position="459"/>
    </location>
</feature>
<feature type="transmembrane region" description="Helical" evidence="2">
    <location>
        <begin position="308"/>
        <end position="327"/>
    </location>
</feature>
<protein>
    <recommendedName>
        <fullName evidence="5">PAS domain-containing protein</fullName>
    </recommendedName>
</protein>
<dbReference type="AlphaFoldDB" id="A0A1Q9D4C4"/>
<evidence type="ECO:0008006" key="5">
    <source>
        <dbReference type="Google" id="ProtNLM"/>
    </source>
</evidence>
<keyword evidence="2" id="KW-1133">Transmembrane helix</keyword>
<proteinExistence type="predicted"/>
<feature type="region of interest" description="Disordered" evidence="1">
    <location>
        <begin position="1"/>
        <end position="31"/>
    </location>
</feature>
<feature type="transmembrane region" description="Helical" evidence="2">
    <location>
        <begin position="333"/>
        <end position="352"/>
    </location>
</feature>
<reference evidence="3 4" key="1">
    <citation type="submission" date="2016-02" db="EMBL/GenBank/DDBJ databases">
        <title>Genome analysis of coral dinoflagellate symbionts highlights evolutionary adaptations to a symbiotic lifestyle.</title>
        <authorList>
            <person name="Aranda M."/>
            <person name="Li Y."/>
            <person name="Liew Y.J."/>
            <person name="Baumgarten S."/>
            <person name="Simakov O."/>
            <person name="Wilson M."/>
            <person name="Piel J."/>
            <person name="Ashoor H."/>
            <person name="Bougouffa S."/>
            <person name="Bajic V.B."/>
            <person name="Ryu T."/>
            <person name="Ravasi T."/>
            <person name="Bayer T."/>
            <person name="Micklem G."/>
            <person name="Kim H."/>
            <person name="Bhak J."/>
            <person name="Lajeunesse T.C."/>
            <person name="Voolstra C.R."/>
        </authorList>
    </citation>
    <scope>NUCLEOTIDE SEQUENCE [LARGE SCALE GENOMIC DNA]</scope>
    <source>
        <strain evidence="3 4">CCMP2467</strain>
    </source>
</reference>
<sequence length="973" mass="108643">MQAYPVRSADSDDGDDDDEDEDEDDDGDDDDDALEVVTRFYVHGNPADFMLTQMNLLPIRDPSHDASAPAAGLTFLATWEDQLKSRSPRSGVKERRLAADIYASRAHFVLELLQNADDNEYAEGVALGPMRSLVCGCRVPKHLDVDEGMPACIRCDIVLSGIDALTQTWPTGYVFFSNTRNSYNQLQVNRKDAHNLVFAAIVGGGGDGGGDLRSYTFKFDVRNDRMAHRSAEATLPLRSSRAMLPVPAAVASGIVLLSVHASLAEWDLEGLSTAWMRWIEKGFKKPDSQEQRMEDALQKMMMENYRRAIRYVAHFVGALVLFVLYRMQQQPDYVTAVQFVAVLGHYVCIWWVARSHLTFNTFRLLTVLSHVGHTVFIINTHFAEEADYNFFSVVSAAFHVCGAAVIHDPPVMIPCQAWVCAVEVACYFGLEGRRRSPPWHFLCGQAVVLALGCGVSIMVQEWARTCIKASFQSADANLSLEGFQRVLRGVCDANVLLDDSFHIVGDNTRLRRVLATPTDLQGVKFTDLLDQEGRAQFEKFVRMPCNASRNPEEREEQDKTCSIPPCLRVSLPSAYSRVGVDIFHVLVPRFLDAAGPLHLLAITEDPDTRLQPDATLGAIPEALCMYSDEDNDTVSTVAEQEAASSKSSLSSSMLCRVHPVPELRELTMLVDASTDQQDVMQVHAKFKRDKNLPNDIHSCMPCLQTMLRPSDWLSIRLHVAKFAHEQCQVGSPDTHELPPVMLRRLDDQNQFLAANTVNLAPCRGQEPSKKSSLVWVYVRDFVNDEAKSQVPQVLLQCNAFCDIFPRLLVAKGLQQEEPNLHPLAELQKSVPDELQRLHKEGFTVIYLPLSESRLVGAEKVGAAWFYTAVPALLSEVEGHLEAMDPATLLFMRGTGGKMSPQKQRLSFTRRRLRRIEFRGVVPSVQVSGSQMSLRAQAERQTMRTFEYYVGRRLTQSGSLESRMLDGGPSLEDA</sequence>
<evidence type="ECO:0000256" key="1">
    <source>
        <dbReference type="SAM" id="MobiDB-lite"/>
    </source>
</evidence>
<feature type="compositionally biased region" description="Acidic residues" evidence="1">
    <location>
        <begin position="11"/>
        <end position="31"/>
    </location>
</feature>
<dbReference type="Proteomes" id="UP000186817">
    <property type="component" value="Unassembled WGS sequence"/>
</dbReference>
<gene>
    <name evidence="3" type="ORF">AK812_SmicGene28492</name>
</gene>
<evidence type="ECO:0000313" key="4">
    <source>
        <dbReference type="Proteomes" id="UP000186817"/>
    </source>
</evidence>
<keyword evidence="2" id="KW-0812">Transmembrane</keyword>
<evidence type="ECO:0000313" key="3">
    <source>
        <dbReference type="EMBL" id="OLP89994.1"/>
    </source>
</evidence>
<accession>A0A1Q9D4C4</accession>
<comment type="caution">
    <text evidence="3">The sequence shown here is derived from an EMBL/GenBank/DDBJ whole genome shotgun (WGS) entry which is preliminary data.</text>
</comment>
<dbReference type="OrthoDB" id="418332at2759"/>
<organism evidence="3 4">
    <name type="scientific">Symbiodinium microadriaticum</name>
    <name type="common">Dinoflagellate</name>
    <name type="synonym">Zooxanthella microadriatica</name>
    <dbReference type="NCBI Taxonomy" id="2951"/>
    <lineage>
        <taxon>Eukaryota</taxon>
        <taxon>Sar</taxon>
        <taxon>Alveolata</taxon>
        <taxon>Dinophyceae</taxon>
        <taxon>Suessiales</taxon>
        <taxon>Symbiodiniaceae</taxon>
        <taxon>Symbiodinium</taxon>
    </lineage>
</organism>
<keyword evidence="2" id="KW-0472">Membrane</keyword>
<evidence type="ECO:0000256" key="2">
    <source>
        <dbReference type="SAM" id="Phobius"/>
    </source>
</evidence>
<name>A0A1Q9D4C4_SYMMI</name>
<dbReference type="EMBL" id="LSRX01000733">
    <property type="protein sequence ID" value="OLP89994.1"/>
    <property type="molecule type" value="Genomic_DNA"/>
</dbReference>
<keyword evidence="4" id="KW-1185">Reference proteome</keyword>